<proteinExistence type="predicted"/>
<gene>
    <name evidence="1" type="ORF">FB547_105377</name>
</gene>
<sequence length="456" mass="50947">MKTRITFRTCPFHSRDVDVWPVCDVTLLTENEREIFHRKAKGIRRYLEDGSLKSAARIARCSGSTLLDSFNRCLKIAGDGRIFGFRALLPHLRTKKYVRNKALPRGRAIGASGSSGAFDAFLAEHPELHQELDRRIERGGSEKGGSAHPQSFKIFDGFVQLCRCYVGPDCYPLNSRSKGRRSVERYIKAYRERHLSCVETWYGADAAQRLRLGTGHKSFHLGEAPFDVVGFDAHKIHCVGTIDVPGPAGRQTIPIERIWVCVAVDSGCSKAVVGYSIGICTEINAAHVELAIKNCLTEWAPLKLTVQDVSYKVGAGLPVGTVPGLSACRFACLTMDNAAQHFANRIVDSMRRAMGCTIRWGQVGAWWRNSEVERFLRHLREVASKAFRHRLDRISMIHCEAMPLKTRLLNASSGKKCCSVSMCVSRTTTPRRTQLSADRNHWTCSPSTFPLRAEHS</sequence>
<accession>A0A561C3V3</accession>
<dbReference type="EMBL" id="VIVL01000005">
    <property type="protein sequence ID" value="TWD85865.1"/>
    <property type="molecule type" value="Genomic_DNA"/>
</dbReference>
<protein>
    <recommendedName>
        <fullName evidence="3">Integrase catalytic domain-containing protein</fullName>
    </recommendedName>
</protein>
<evidence type="ECO:0000313" key="2">
    <source>
        <dbReference type="Proteomes" id="UP000319722"/>
    </source>
</evidence>
<dbReference type="AlphaFoldDB" id="A0A561C3V3"/>
<name>A0A561C3V3_9BURK</name>
<dbReference type="Proteomes" id="UP000319722">
    <property type="component" value="Unassembled WGS sequence"/>
</dbReference>
<organism evidence="1 2">
    <name type="scientific">Variovorax beijingensis</name>
    <dbReference type="NCBI Taxonomy" id="2496117"/>
    <lineage>
        <taxon>Bacteria</taxon>
        <taxon>Pseudomonadati</taxon>
        <taxon>Pseudomonadota</taxon>
        <taxon>Betaproteobacteria</taxon>
        <taxon>Burkholderiales</taxon>
        <taxon>Comamonadaceae</taxon>
        <taxon>Variovorax</taxon>
    </lineage>
</organism>
<reference evidence="1 2" key="1">
    <citation type="submission" date="2019-06" db="EMBL/GenBank/DDBJ databases">
        <title>Sorghum-associated microbial communities from plants grown in Nebraska, USA.</title>
        <authorList>
            <person name="Schachtman D."/>
        </authorList>
    </citation>
    <scope>NUCLEOTIDE SEQUENCE [LARGE SCALE GENOMIC DNA]</scope>
    <source>
        <strain evidence="1 2">T529</strain>
    </source>
</reference>
<comment type="caution">
    <text evidence="1">The sequence shown here is derived from an EMBL/GenBank/DDBJ whole genome shotgun (WGS) entry which is preliminary data.</text>
</comment>
<evidence type="ECO:0000313" key="1">
    <source>
        <dbReference type="EMBL" id="TWD85865.1"/>
    </source>
</evidence>
<evidence type="ECO:0008006" key="3">
    <source>
        <dbReference type="Google" id="ProtNLM"/>
    </source>
</evidence>